<evidence type="ECO:0000256" key="2">
    <source>
        <dbReference type="ARBA" id="ARBA00022679"/>
    </source>
</evidence>
<reference evidence="7 8" key="1">
    <citation type="submission" date="2020-08" db="EMBL/GenBank/DDBJ databases">
        <title>Genomic Encyclopedia of Type Strains, Phase IV (KMG-IV): sequencing the most valuable type-strain genomes for metagenomic binning, comparative biology and taxonomic classification.</title>
        <authorList>
            <person name="Goeker M."/>
        </authorList>
    </citation>
    <scope>NUCLEOTIDE SEQUENCE [LARGE SCALE GENOMIC DNA]</scope>
    <source>
        <strain evidence="7 8">DSM 29853</strain>
    </source>
</reference>
<dbReference type="Pfam" id="PF02782">
    <property type="entry name" value="FGGY_C"/>
    <property type="match status" value="1"/>
</dbReference>
<keyword evidence="2 4" id="KW-0808">Transferase</keyword>
<evidence type="ECO:0000259" key="5">
    <source>
        <dbReference type="Pfam" id="PF00370"/>
    </source>
</evidence>
<evidence type="ECO:0000256" key="1">
    <source>
        <dbReference type="ARBA" id="ARBA00009156"/>
    </source>
</evidence>
<dbReference type="GO" id="GO:0004856">
    <property type="term" value="F:D-xylulokinase activity"/>
    <property type="evidence" value="ECO:0007669"/>
    <property type="project" value="UniProtKB-EC"/>
</dbReference>
<evidence type="ECO:0000256" key="4">
    <source>
        <dbReference type="RuleBase" id="RU003733"/>
    </source>
</evidence>
<dbReference type="PROSITE" id="PS00445">
    <property type="entry name" value="FGGY_KINASES_2"/>
    <property type="match status" value="1"/>
</dbReference>
<dbReference type="InterPro" id="IPR018484">
    <property type="entry name" value="FGGY_N"/>
</dbReference>
<dbReference type="Gene3D" id="3.30.420.40">
    <property type="match status" value="2"/>
</dbReference>
<name>A0A7W6J2T6_9HYPH</name>
<comment type="similarity">
    <text evidence="1 4">Belongs to the FGGY kinase family.</text>
</comment>
<dbReference type="AlphaFoldDB" id="A0A7W6J2T6"/>
<evidence type="ECO:0000313" key="7">
    <source>
        <dbReference type="EMBL" id="MBB4063718.1"/>
    </source>
</evidence>
<evidence type="ECO:0000259" key="6">
    <source>
        <dbReference type="Pfam" id="PF02782"/>
    </source>
</evidence>
<gene>
    <name evidence="7" type="ORF">GGR23_000879</name>
</gene>
<dbReference type="SUPFAM" id="SSF53067">
    <property type="entry name" value="Actin-like ATPase domain"/>
    <property type="match status" value="2"/>
</dbReference>
<sequence length="513" mass="54945">MDKDLVIGIDASTTATKAIAWSRDGEPVAEGRAPVSLSSPLPNYYEQDPEEWWSSAVAALKSLTARIDPGRVAGIAISNQRETFAPLDANGRAVRAGMVWLDERARHLVQELAAAVGVEKDGLAAIHRISGKPVDIIPVSNRIYWMKQVEPEKHAATAMFADVHGFLVHRLTGRYATSWASADPLGIFDNDRKIWSPEILAAVGIADDRLPDAEKPGSVLSLVSEAAAAVTGLRAGTPVIAGGGDGQLAGLGAGALSPEVAYLNIGTALVSGVYGRAFRNSLAWRTMGSPTGEGYYYESCLRGGTFTVTWFADTICKSETMPRADLFRQLEREAADVPLGAGGLVMLPYWQGVMNPYWDSSARGTFIGLSGAHGRGHMYRALMEGLAFEQHLSTSAVERELGAPVDRFVGIGGGAASAVWRQIFADVTGKVVERSETVEASSLGAAMCAAVGAGWFSSFEAASDAMSGRIIERSEPDAGRHRRYGELFDIYADIYGRLRETFARLDRFQGVQA</sequence>
<evidence type="ECO:0000256" key="3">
    <source>
        <dbReference type="ARBA" id="ARBA00022777"/>
    </source>
</evidence>
<dbReference type="InterPro" id="IPR050406">
    <property type="entry name" value="FGGY_Carb_Kinase"/>
</dbReference>
<evidence type="ECO:0000313" key="8">
    <source>
        <dbReference type="Proteomes" id="UP000528286"/>
    </source>
</evidence>
<dbReference type="RefSeq" id="WP_183364883.1">
    <property type="nucleotide sequence ID" value="NZ_JACIEZ010000001.1"/>
</dbReference>
<dbReference type="EC" id="2.7.1.17" evidence="7"/>
<dbReference type="Proteomes" id="UP000528286">
    <property type="component" value="Unassembled WGS sequence"/>
</dbReference>
<comment type="caution">
    <text evidence="7">The sequence shown here is derived from an EMBL/GenBank/DDBJ whole genome shotgun (WGS) entry which is preliminary data.</text>
</comment>
<dbReference type="PIRSF" id="PIRSF000538">
    <property type="entry name" value="GlpK"/>
    <property type="match status" value="1"/>
</dbReference>
<dbReference type="PANTHER" id="PTHR43095">
    <property type="entry name" value="SUGAR KINASE"/>
    <property type="match status" value="1"/>
</dbReference>
<dbReference type="CDD" id="cd07779">
    <property type="entry name" value="ASKHA_NBD_FGGY_YgcE-like"/>
    <property type="match status" value="1"/>
</dbReference>
<organism evidence="7 8">
    <name type="scientific">Gellertiella hungarica</name>
    <dbReference type="NCBI Taxonomy" id="1572859"/>
    <lineage>
        <taxon>Bacteria</taxon>
        <taxon>Pseudomonadati</taxon>
        <taxon>Pseudomonadota</taxon>
        <taxon>Alphaproteobacteria</taxon>
        <taxon>Hyphomicrobiales</taxon>
        <taxon>Rhizobiaceae</taxon>
        <taxon>Gellertiella</taxon>
    </lineage>
</organism>
<dbReference type="PANTHER" id="PTHR43095:SF5">
    <property type="entry name" value="XYLULOSE KINASE"/>
    <property type="match status" value="1"/>
</dbReference>
<keyword evidence="3 4" id="KW-0418">Kinase</keyword>
<dbReference type="Pfam" id="PF00370">
    <property type="entry name" value="FGGY_N"/>
    <property type="match status" value="1"/>
</dbReference>
<dbReference type="InterPro" id="IPR043129">
    <property type="entry name" value="ATPase_NBD"/>
</dbReference>
<dbReference type="InterPro" id="IPR018483">
    <property type="entry name" value="Carb_kinase_FGGY_CS"/>
</dbReference>
<dbReference type="InterPro" id="IPR018485">
    <property type="entry name" value="FGGY_C"/>
</dbReference>
<protein>
    <submittedName>
        <fullName evidence="7">Xylulokinase</fullName>
        <ecNumber evidence="7">2.7.1.17</ecNumber>
    </submittedName>
</protein>
<feature type="domain" description="Carbohydrate kinase FGGY N-terminal" evidence="5">
    <location>
        <begin position="6"/>
        <end position="252"/>
    </location>
</feature>
<proteinExistence type="inferred from homology"/>
<keyword evidence="8" id="KW-1185">Reference proteome</keyword>
<accession>A0A7W6J2T6</accession>
<feature type="domain" description="Carbohydrate kinase FGGY C-terminal" evidence="6">
    <location>
        <begin position="291"/>
        <end position="452"/>
    </location>
</feature>
<dbReference type="InterPro" id="IPR000577">
    <property type="entry name" value="Carb_kinase_FGGY"/>
</dbReference>
<dbReference type="EMBL" id="JACIEZ010000001">
    <property type="protein sequence ID" value="MBB4063718.1"/>
    <property type="molecule type" value="Genomic_DNA"/>
</dbReference>